<evidence type="ECO:0000313" key="4">
    <source>
        <dbReference type="WBParaSite" id="ACRNAN_scaffold801.g6662.t1"/>
    </source>
</evidence>
<dbReference type="Proteomes" id="UP000887540">
    <property type="component" value="Unplaced"/>
</dbReference>
<dbReference type="Pfam" id="PF14719">
    <property type="entry name" value="PID_2"/>
    <property type="match status" value="1"/>
</dbReference>
<dbReference type="Gene3D" id="2.30.29.30">
    <property type="entry name" value="Pleckstrin-homology domain (PH domain)/Phosphotyrosine-binding domain (PTB)"/>
    <property type="match status" value="1"/>
</dbReference>
<feature type="compositionally biased region" description="Low complexity" evidence="1">
    <location>
        <begin position="245"/>
        <end position="263"/>
    </location>
</feature>
<dbReference type="AlphaFoldDB" id="A0A914EGZ1"/>
<feature type="region of interest" description="Disordered" evidence="1">
    <location>
        <begin position="362"/>
        <end position="385"/>
    </location>
</feature>
<feature type="compositionally biased region" description="Acidic residues" evidence="1">
    <location>
        <begin position="209"/>
        <end position="230"/>
    </location>
</feature>
<dbReference type="InterPro" id="IPR006020">
    <property type="entry name" value="PTB/PI_dom"/>
</dbReference>
<evidence type="ECO:0000256" key="1">
    <source>
        <dbReference type="SAM" id="MobiDB-lite"/>
    </source>
</evidence>
<evidence type="ECO:0000259" key="2">
    <source>
        <dbReference type="SMART" id="SM00462"/>
    </source>
</evidence>
<keyword evidence="3" id="KW-1185">Reference proteome</keyword>
<dbReference type="PANTHER" id="PTHR11232:SF2">
    <property type="entry name" value="FI05246P"/>
    <property type="match status" value="1"/>
</dbReference>
<feature type="domain" description="PID" evidence="2">
    <location>
        <begin position="28"/>
        <end position="165"/>
    </location>
</feature>
<dbReference type="PANTHER" id="PTHR11232">
    <property type="entry name" value="PHOSPHOTYROSINE INTERACTION DOMAIN-CONTAINING FAMILY MEMBER"/>
    <property type="match status" value="1"/>
</dbReference>
<accession>A0A914EGZ1</accession>
<protein>
    <submittedName>
        <fullName evidence="4">PID domain-containing protein</fullName>
    </submittedName>
</protein>
<dbReference type="WBParaSite" id="ACRNAN_scaffold801.g6662.t1">
    <property type="protein sequence ID" value="ACRNAN_scaffold801.g6662.t1"/>
    <property type="gene ID" value="ACRNAN_scaffold801.g6662"/>
</dbReference>
<organism evidence="3 4">
    <name type="scientific">Acrobeloides nanus</name>
    <dbReference type="NCBI Taxonomy" id="290746"/>
    <lineage>
        <taxon>Eukaryota</taxon>
        <taxon>Metazoa</taxon>
        <taxon>Ecdysozoa</taxon>
        <taxon>Nematoda</taxon>
        <taxon>Chromadorea</taxon>
        <taxon>Rhabditida</taxon>
        <taxon>Tylenchina</taxon>
        <taxon>Cephalobomorpha</taxon>
        <taxon>Cephaloboidea</taxon>
        <taxon>Cephalobidae</taxon>
        <taxon>Acrobeloides</taxon>
    </lineage>
</organism>
<dbReference type="InterPro" id="IPR033930">
    <property type="entry name" value="FAM43A/B_PTB"/>
</dbReference>
<dbReference type="SUPFAM" id="SSF50729">
    <property type="entry name" value="PH domain-like"/>
    <property type="match status" value="1"/>
</dbReference>
<dbReference type="InterPro" id="IPR011993">
    <property type="entry name" value="PH-like_dom_sf"/>
</dbReference>
<dbReference type="CDD" id="cd01214">
    <property type="entry name" value="PTB_FAM43A"/>
    <property type="match status" value="1"/>
</dbReference>
<sequence>MPSLGYTPAKEFLTMPFRRRKQRYTINPPDEVYNVIYLGNVLTIMAKGDASVEKPLNLIWKTYCTRPNRHDMHMKLTVTRSGLKAETKQQGLTEYWAHRVTYCLAPTEYPRVFCWVYKHEGKRMKPELRCHAVLCKKSNEPAHITTTLQNYLYEALQEYKREKLAIEKARKNVTNDGTCPRRKLMLQTGTLHFRPPVNRSKSAPRLGSIDEEDEIEEEEEIPEEEDENESFDANSLYYQNEDECSTSSASTTSSPVHLLPTTSTPNLTTCSRFKRQLSMTKQRRQQIEELAVRLGHVCTVSPNEPDYEDAEDSDEQKSPTTDCEVATSSSCSSSDDGFASSCQSSEFQADCHRNSLKRRLRASTDPECISNESGYAESANGNRHAKPHLIVARSIDYSDDDDLDEVVHARVRKLIEASLESDPEVQITAL</sequence>
<feature type="compositionally biased region" description="Acidic residues" evidence="1">
    <location>
        <begin position="305"/>
        <end position="314"/>
    </location>
</feature>
<feature type="region of interest" description="Disordered" evidence="1">
    <location>
        <begin position="299"/>
        <end position="334"/>
    </location>
</feature>
<name>A0A914EGZ1_9BILA</name>
<feature type="region of interest" description="Disordered" evidence="1">
    <location>
        <begin position="190"/>
        <end position="263"/>
    </location>
</feature>
<evidence type="ECO:0000313" key="3">
    <source>
        <dbReference type="Proteomes" id="UP000887540"/>
    </source>
</evidence>
<proteinExistence type="predicted"/>
<dbReference type="SMART" id="SM00462">
    <property type="entry name" value="PTB"/>
    <property type="match status" value="1"/>
</dbReference>
<reference evidence="4" key="1">
    <citation type="submission" date="2022-11" db="UniProtKB">
        <authorList>
            <consortium name="WormBaseParasite"/>
        </authorList>
    </citation>
    <scope>IDENTIFICATION</scope>
</reference>
<dbReference type="InterPro" id="IPR051133">
    <property type="entry name" value="Adapter_Engulfment-Domain"/>
</dbReference>